<name>A0A9P8IY23_AURME</name>
<evidence type="ECO:0000256" key="1">
    <source>
        <dbReference type="SAM" id="MobiDB-lite"/>
    </source>
</evidence>
<dbReference type="Proteomes" id="UP000779574">
    <property type="component" value="Unassembled WGS sequence"/>
</dbReference>
<proteinExistence type="predicted"/>
<evidence type="ECO:0000313" key="2">
    <source>
        <dbReference type="EMBL" id="KAG9662137.1"/>
    </source>
</evidence>
<dbReference type="EMBL" id="JAHFXF010001875">
    <property type="protein sequence ID" value="KAG9662137.1"/>
    <property type="molecule type" value="Genomic_DNA"/>
</dbReference>
<comment type="caution">
    <text evidence="2">The sequence shown here is derived from an EMBL/GenBank/DDBJ whole genome shotgun (WGS) entry which is preliminary data.</text>
</comment>
<sequence length="913" mass="102979">MPPGAPALHRGLARPSALASQLLPRPPLSKLLLCRRRRRLVQTNAPVSRSSKPSAAVPVANAYHVRQELENARKGSQNLATRNALLPGPSHTEPKNFLARLTSWMPLFHRLQSSPDAFSTLRYEADVCNRLPMPDSEQTRLVDQPHYLQNVNLWLELLRFRLRLDGQQGAIDVVQAVVKRQVVLPTRGPLADQLWSTLLWSAVQYPKMLHHLYPYLVESLPRSALLDIGLYTRLVGPLLRHNPMFAATWHKRLQADDLLPPNFVSALAQFVTDVYGSNHKSRAVEAFKKIYTSAKVKRAYDECMLPICRLFGFPDAVDMHAFFLRHDDHPSPSMQSMPVIAHLAEHSWLAKSNMKPSVRTRFTTQILEAQYDFNSLKPAELNVPHAEATMLPLTRESMSSIVGDVHNIREKELNDAFCARLFATTAFSIDLIITGLRMLGLKAVGNLALREIAARAPSPADFTTTVKAIKTAGISVVDSVFSRALQHFASRPDKHQSFEYLVTSDQHPTAYEDRILQKQLFASFIASGDHSQANAVLDILTMHHPQPEHYHANLILQTYASSGQRASTMQVLHEMRLHRIPVSDASLRIIQWALLRPRLRSKRPISQRHDEYRDDLDFTTNVFLETMRTGQPFNPTRWHEILRRYGMENRLEPLERLSIWLASWYSGRIDSGDQALGGSLPRDQDLAEAHATAPSKDGQHPLAVIFTPHLLRAIVAWGFKSEASSPEFATSIKLGSSTDSDSHSQGLKTGASQMPRDWTRGLALIRNLDRLGVNLRGKVPLMGPFTWNRGLNDADVPTNALIEFVYDNTPSKSPLRVLMVDLMVYGQTWGQPTETCEDLPPEFMAKVMGFLGRRLPWMQCSGCYSRAIARNGLSDANADGMHLTDDRAPFADSECFYHEHETKEEREQCRQEE</sequence>
<accession>A0A9P8IY23</accession>
<dbReference type="AlphaFoldDB" id="A0A9P8IY23"/>
<dbReference type="OrthoDB" id="5366531at2759"/>
<organism evidence="2 3">
    <name type="scientific">Aureobasidium melanogenum</name>
    <name type="common">Aureobasidium pullulans var. melanogenum</name>
    <dbReference type="NCBI Taxonomy" id="46634"/>
    <lineage>
        <taxon>Eukaryota</taxon>
        <taxon>Fungi</taxon>
        <taxon>Dikarya</taxon>
        <taxon>Ascomycota</taxon>
        <taxon>Pezizomycotina</taxon>
        <taxon>Dothideomycetes</taxon>
        <taxon>Dothideomycetidae</taxon>
        <taxon>Dothideales</taxon>
        <taxon>Saccotheciaceae</taxon>
        <taxon>Aureobasidium</taxon>
    </lineage>
</organism>
<gene>
    <name evidence="2" type="ORF">KCU76_g19190</name>
</gene>
<evidence type="ECO:0000313" key="3">
    <source>
        <dbReference type="Proteomes" id="UP000779574"/>
    </source>
</evidence>
<reference evidence="2" key="1">
    <citation type="journal article" date="2021" name="J Fungi (Basel)">
        <title>Virulence traits and population genomics of the black yeast Aureobasidium melanogenum.</title>
        <authorList>
            <person name="Cernosa A."/>
            <person name="Sun X."/>
            <person name="Gostincar C."/>
            <person name="Fang C."/>
            <person name="Gunde-Cimerman N."/>
            <person name="Song Z."/>
        </authorList>
    </citation>
    <scope>NUCLEOTIDE SEQUENCE</scope>
    <source>
        <strain evidence="2">EXF-9911</strain>
    </source>
</reference>
<protein>
    <recommendedName>
        <fullName evidence="4">Pentatricopeptide repeat domain-containing protein</fullName>
    </recommendedName>
</protein>
<feature type="region of interest" description="Disordered" evidence="1">
    <location>
        <begin position="733"/>
        <end position="752"/>
    </location>
</feature>
<evidence type="ECO:0008006" key="4">
    <source>
        <dbReference type="Google" id="ProtNLM"/>
    </source>
</evidence>
<feature type="non-terminal residue" evidence="2">
    <location>
        <position position="1"/>
    </location>
</feature>
<reference evidence="2" key="2">
    <citation type="submission" date="2021-08" db="EMBL/GenBank/DDBJ databases">
        <authorList>
            <person name="Gostincar C."/>
            <person name="Sun X."/>
            <person name="Song Z."/>
            <person name="Gunde-Cimerman N."/>
        </authorList>
    </citation>
    <scope>NUCLEOTIDE SEQUENCE</scope>
    <source>
        <strain evidence="2">EXF-9911</strain>
    </source>
</reference>